<dbReference type="RefSeq" id="WP_048109263.1">
    <property type="nucleotide sequence ID" value="NZ_CP009517.1"/>
</dbReference>
<dbReference type="GeneID" id="24790721"/>
<name>A0A0E3SPK5_METBA</name>
<protein>
    <submittedName>
        <fullName evidence="2">Uncharacterized protein</fullName>
    </submittedName>
</protein>
<gene>
    <name evidence="2" type="ORF">MSBR3_3074</name>
</gene>
<sequence length="95" mass="10249">MVVIKEIDAPEFGKILTILYGTMGLVFGLFTTIAALMGISIPKKFGIFSLIFGKLAVLSLPIFYGISGYFIGRIAASLYNTVVGSKKGLKVEVLR</sequence>
<evidence type="ECO:0000256" key="1">
    <source>
        <dbReference type="SAM" id="Phobius"/>
    </source>
</evidence>
<dbReference type="HOGENOM" id="CLU_178216_1_0_2"/>
<evidence type="ECO:0000313" key="3">
    <source>
        <dbReference type="Proteomes" id="UP000033066"/>
    </source>
</evidence>
<dbReference type="PATRIC" id="fig|1434107.4.peg.3890"/>
<accession>A0A0E3SPK5</accession>
<keyword evidence="1" id="KW-0472">Membrane</keyword>
<dbReference type="Proteomes" id="UP000033066">
    <property type="component" value="Chromosome"/>
</dbReference>
<keyword evidence="1" id="KW-1133">Transmembrane helix</keyword>
<dbReference type="OrthoDB" id="137382at2157"/>
<reference evidence="2" key="1">
    <citation type="submission" date="2014-07" db="EMBL/GenBank/DDBJ databases">
        <title>Methanogenic archaea and the global carbon cycle.</title>
        <authorList>
            <person name="Henriksen J.R."/>
            <person name="Luke J."/>
            <person name="Reinhart S."/>
            <person name="Benedict M.N."/>
            <person name="Youngblut N.D."/>
            <person name="Metcalf M.E."/>
            <person name="Whitaker R.J."/>
            <person name="Metcalf W.W."/>
        </authorList>
    </citation>
    <scope>NUCLEOTIDE SEQUENCE [LARGE SCALE GENOMIC DNA]</scope>
    <source>
        <strain evidence="2">3</strain>
    </source>
</reference>
<feature type="transmembrane region" description="Helical" evidence="1">
    <location>
        <begin position="51"/>
        <end position="71"/>
    </location>
</feature>
<evidence type="ECO:0000313" key="2">
    <source>
        <dbReference type="EMBL" id="AKB83652.1"/>
    </source>
</evidence>
<organism evidence="2 3">
    <name type="scientific">Methanosarcina barkeri 3</name>
    <dbReference type="NCBI Taxonomy" id="1434107"/>
    <lineage>
        <taxon>Archaea</taxon>
        <taxon>Methanobacteriati</taxon>
        <taxon>Methanobacteriota</taxon>
        <taxon>Stenosarchaea group</taxon>
        <taxon>Methanomicrobia</taxon>
        <taxon>Methanosarcinales</taxon>
        <taxon>Methanosarcinaceae</taxon>
        <taxon>Methanosarcina</taxon>
    </lineage>
</organism>
<feature type="transmembrane region" description="Helical" evidence="1">
    <location>
        <begin position="18"/>
        <end position="39"/>
    </location>
</feature>
<dbReference type="KEGG" id="mbak:MSBR3_3074"/>
<keyword evidence="3" id="KW-1185">Reference proteome</keyword>
<dbReference type="AlphaFoldDB" id="A0A0E3SPK5"/>
<dbReference type="EMBL" id="CP009517">
    <property type="protein sequence ID" value="AKB83652.1"/>
    <property type="molecule type" value="Genomic_DNA"/>
</dbReference>
<proteinExistence type="predicted"/>
<keyword evidence="1" id="KW-0812">Transmembrane</keyword>